<reference evidence="10" key="1">
    <citation type="submission" date="2022-10" db="EMBL/GenBank/DDBJ databases">
        <title>Novel sulphate-reducing endosymbionts in the free-living metamonad Anaeramoeba.</title>
        <authorList>
            <person name="Jerlstrom-Hultqvist J."/>
            <person name="Cepicka I."/>
            <person name="Gallot-Lavallee L."/>
            <person name="Salas-Leiva D."/>
            <person name="Curtis B.A."/>
            <person name="Zahonova K."/>
            <person name="Pipaliya S."/>
            <person name="Dacks J."/>
            <person name="Roger A.J."/>
        </authorList>
    </citation>
    <scope>NUCLEOTIDE SEQUENCE</scope>
    <source>
        <strain evidence="10">BMAN</strain>
    </source>
</reference>
<dbReference type="SUPFAM" id="SSF48371">
    <property type="entry name" value="ARM repeat"/>
    <property type="match status" value="3"/>
</dbReference>
<evidence type="ECO:0000256" key="1">
    <source>
        <dbReference type="ARBA" id="ARBA00004180"/>
    </source>
</evidence>
<protein>
    <submittedName>
        <fullName evidence="10">Clathrin heavy chain related</fullName>
    </submittedName>
</protein>
<dbReference type="GO" id="GO:0032051">
    <property type="term" value="F:clathrin light chain binding"/>
    <property type="evidence" value="ECO:0007669"/>
    <property type="project" value="InterPro"/>
</dbReference>
<dbReference type="GO" id="GO:0006886">
    <property type="term" value="P:intracellular protein transport"/>
    <property type="evidence" value="ECO:0007669"/>
    <property type="project" value="UniProtKB-UniRule"/>
</dbReference>
<proteinExistence type="inferred from homology"/>
<dbReference type="OMA" id="THASDAW"/>
<organism evidence="10 11">
    <name type="scientific">Anaeramoeba ignava</name>
    <name type="common">Anaerobic marine amoeba</name>
    <dbReference type="NCBI Taxonomy" id="1746090"/>
    <lineage>
        <taxon>Eukaryota</taxon>
        <taxon>Metamonada</taxon>
        <taxon>Anaeramoebidae</taxon>
        <taxon>Anaeramoeba</taxon>
    </lineage>
</organism>
<dbReference type="InterPro" id="IPR016024">
    <property type="entry name" value="ARM-type_fold"/>
</dbReference>
<dbReference type="FunFam" id="1.25.40.10:FF:000005">
    <property type="entry name" value="Clathrin heavy chain"/>
    <property type="match status" value="1"/>
</dbReference>
<dbReference type="Pfam" id="PF00637">
    <property type="entry name" value="Clathrin"/>
    <property type="match status" value="5"/>
</dbReference>
<dbReference type="InterPro" id="IPR016341">
    <property type="entry name" value="Clathrin_heavy_chain"/>
</dbReference>
<accession>A0A9Q0LGP3</accession>
<evidence type="ECO:0000256" key="5">
    <source>
        <dbReference type="ARBA" id="ARBA00023136"/>
    </source>
</evidence>
<evidence type="ECO:0000256" key="6">
    <source>
        <dbReference type="ARBA" id="ARBA00023176"/>
    </source>
</evidence>
<dbReference type="GO" id="GO:0071439">
    <property type="term" value="C:clathrin complex"/>
    <property type="evidence" value="ECO:0007669"/>
    <property type="project" value="InterPro"/>
</dbReference>
<feature type="repeat" description="CHCR" evidence="8">
    <location>
        <begin position="146"/>
        <end position="291"/>
    </location>
</feature>
<keyword evidence="5" id="KW-0472">Membrane</keyword>
<feature type="repeat" description="CHCR" evidence="8">
    <location>
        <begin position="1"/>
        <end position="139"/>
    </location>
</feature>
<feature type="repeat" description="CHCR" evidence="8">
    <location>
        <begin position="295"/>
        <end position="437"/>
    </location>
</feature>
<evidence type="ECO:0000256" key="9">
    <source>
        <dbReference type="SAM" id="MobiDB-lite"/>
    </source>
</evidence>
<dbReference type="PANTHER" id="PTHR10292">
    <property type="entry name" value="CLATHRIN HEAVY CHAIN RELATED"/>
    <property type="match status" value="1"/>
</dbReference>
<evidence type="ECO:0000313" key="11">
    <source>
        <dbReference type="Proteomes" id="UP001149090"/>
    </source>
</evidence>
<name>A0A9Q0LGP3_ANAIG</name>
<dbReference type="GO" id="GO:0006898">
    <property type="term" value="P:receptor-mediated endocytosis"/>
    <property type="evidence" value="ECO:0007669"/>
    <property type="project" value="TreeGrafter"/>
</dbReference>
<evidence type="ECO:0000313" key="10">
    <source>
        <dbReference type="EMBL" id="KAJ5072423.1"/>
    </source>
</evidence>
<dbReference type="EMBL" id="JAPDFW010000081">
    <property type="protein sequence ID" value="KAJ5072423.1"/>
    <property type="molecule type" value="Genomic_DNA"/>
</dbReference>
<dbReference type="SMART" id="SM00299">
    <property type="entry name" value="CLH"/>
    <property type="match status" value="5"/>
</dbReference>
<comment type="similarity">
    <text evidence="3">Belongs to the clathrin heavy chain family.</text>
</comment>
<dbReference type="FunFam" id="1.25.40.10:FF:000001">
    <property type="entry name" value="Clathrin heavy chain"/>
    <property type="match status" value="1"/>
</dbReference>
<evidence type="ECO:0000256" key="7">
    <source>
        <dbReference type="ARBA" id="ARBA00023329"/>
    </source>
</evidence>
<dbReference type="Gene3D" id="1.25.40.730">
    <property type="match status" value="1"/>
</dbReference>
<dbReference type="PANTHER" id="PTHR10292:SF1">
    <property type="entry name" value="CLATHRIN HEAVY CHAIN"/>
    <property type="match status" value="1"/>
</dbReference>
<comment type="subcellular location">
    <subcellularLocation>
        <location evidence="1">Cytoplasmic vesicle membrane</location>
        <topology evidence="1">Peripheral membrane protein</topology>
        <orientation evidence="1">Cytoplasmic side</orientation>
    </subcellularLocation>
    <subcellularLocation>
        <location evidence="2">Membrane</location>
        <location evidence="2">Coated pit</location>
        <topology evidence="2">Peripheral membrane protein</topology>
        <orientation evidence="2">Cytoplasmic side</orientation>
    </subcellularLocation>
</comment>
<comment type="caution">
    <text evidence="10">The sequence shown here is derived from an EMBL/GenBank/DDBJ whole genome shotgun (WGS) entry which is preliminary data.</text>
</comment>
<keyword evidence="7" id="KW-0968">Cytoplasmic vesicle</keyword>
<dbReference type="Gene3D" id="1.25.40.10">
    <property type="entry name" value="Tetratricopeptide repeat domain"/>
    <property type="match status" value="3"/>
</dbReference>
<keyword evidence="6" id="KW-0168">Coated pit</keyword>
<dbReference type="PROSITE" id="PS50236">
    <property type="entry name" value="CHCR"/>
    <property type="match status" value="5"/>
</dbReference>
<evidence type="ECO:0000256" key="2">
    <source>
        <dbReference type="ARBA" id="ARBA00004277"/>
    </source>
</evidence>
<gene>
    <name evidence="10" type="ORF">M0811_01438</name>
</gene>
<dbReference type="InterPro" id="IPR000547">
    <property type="entry name" value="Clathrin_H-chain/VPS_repeat"/>
</dbReference>
<sequence length="844" mass="97112">MSIYTVAPVEDLSEELAKRGRLKLLLPMLEKRIEEGDEDSATHSAIAKIYIDINRDPEKFLEENPFYDSLSVGKYCEKKNPFLAFVAYRRGKCDKELVEITNKNTLFKEQASYLVERQDLDLWEFVLSEENSFRQQLIDQVISSALPKAKTAEEVSIAVKAFIAAELPNQLINLLEKIVLENSRFSDNSNLQNLLLVTAIKADPSRVKDYIEKLNNYDPIRIADVAIGAELYEEAFLIFKKHGENVRAVEVLINNIKSLERGLSWAEICDEPDVWSTLAKVQLERGFVDKGIDSYLKADDPSNYDRVIFIVNQSGEYFEDLVKFLKMARTHIKEPKIETELIYAFARVDSLVELEELINGPNVAQIQAVADRCYDEEMYQAAKLLYNNVSNFSRLASTLIRLKEFGPAVDAARKANSTRTWKEVNMACVDAKEFRLAQVSGLNIIIHADEMDEVIKYYEHRGHFEEVIQLLEAGLKLESSHPAMFTELGILYSKYSQEKLLPHIKLYSNKMNIAKLIRQCDQLHQWNELSYLYILYQEVNNAVLTIINHPIESWTHERFKDVCKDLTSVDICYKALDFYLKDHPLLLNELLSVLSPKVDHSRVVLQFRNTSDLPLIKPYLISVQNNNIPAVNLALNELYIEDGEFENLRHSIDTFANFDQLSLAQQLEQHELIQFRIIAAYIYRKNKRYAKSVELSKSDLIYKDAIDTAAASKDSKIAEELLTFFAEKSLKECFSACLFTCYDIIHPDVALELSWRFNFTDFAMPFIIQVMREFSSTILSLQSDLNQIKEEKKKEEEDEQNQDEIQSEDDNEIVFDQGGFYDSGFNSNTGFNQNFGGGNDFGNF</sequence>
<dbReference type="InterPro" id="IPR055358">
    <property type="entry name" value="CHCR"/>
</dbReference>
<dbReference type="InterPro" id="IPR011990">
    <property type="entry name" value="TPR-like_helical_dom_sf"/>
</dbReference>
<feature type="repeat" description="CHCR" evidence="8">
    <location>
        <begin position="442"/>
        <end position="588"/>
    </location>
</feature>
<dbReference type="GO" id="GO:0005905">
    <property type="term" value="C:clathrin-coated pit"/>
    <property type="evidence" value="ECO:0007669"/>
    <property type="project" value="UniProtKB-KW"/>
</dbReference>
<evidence type="ECO:0000256" key="4">
    <source>
        <dbReference type="ARBA" id="ARBA00022737"/>
    </source>
</evidence>
<dbReference type="AlphaFoldDB" id="A0A9Q0LGP3"/>
<feature type="compositionally biased region" description="Acidic residues" evidence="9">
    <location>
        <begin position="796"/>
        <end position="813"/>
    </location>
</feature>
<feature type="region of interest" description="Disordered" evidence="9">
    <location>
        <begin position="790"/>
        <end position="825"/>
    </location>
</feature>
<evidence type="ECO:0000256" key="3">
    <source>
        <dbReference type="ARBA" id="ARBA00009535"/>
    </source>
</evidence>
<feature type="repeat" description="CHCR" evidence="8">
    <location>
        <begin position="591"/>
        <end position="734"/>
    </location>
</feature>
<keyword evidence="11" id="KW-1185">Reference proteome</keyword>
<dbReference type="FunFam" id="1.25.40.10:FF:000002">
    <property type="entry name" value="Clathrin heavy chain"/>
    <property type="match status" value="1"/>
</dbReference>
<evidence type="ECO:0000256" key="8">
    <source>
        <dbReference type="PROSITE-ProRule" id="PRU01006"/>
    </source>
</evidence>
<dbReference type="PIRSF" id="PIRSF002290">
    <property type="entry name" value="Clathrin_H_chain"/>
    <property type="match status" value="1"/>
</dbReference>
<dbReference type="Proteomes" id="UP001149090">
    <property type="component" value="Unassembled WGS sequence"/>
</dbReference>
<dbReference type="OrthoDB" id="2113814at2759"/>
<dbReference type="GO" id="GO:0030659">
    <property type="term" value="C:cytoplasmic vesicle membrane"/>
    <property type="evidence" value="ECO:0007669"/>
    <property type="project" value="UniProtKB-SubCell"/>
</dbReference>
<keyword evidence="4" id="KW-0677">Repeat</keyword>